<organism evidence="2 3">
    <name type="scientific">Xenopus laevis</name>
    <name type="common">African clawed frog</name>
    <dbReference type="NCBI Taxonomy" id="8355"/>
    <lineage>
        <taxon>Eukaryota</taxon>
        <taxon>Metazoa</taxon>
        <taxon>Chordata</taxon>
        <taxon>Craniata</taxon>
        <taxon>Vertebrata</taxon>
        <taxon>Euteleostomi</taxon>
        <taxon>Amphibia</taxon>
        <taxon>Batrachia</taxon>
        <taxon>Anura</taxon>
        <taxon>Pipoidea</taxon>
        <taxon>Pipidae</taxon>
        <taxon>Xenopodinae</taxon>
        <taxon>Xenopus</taxon>
        <taxon>Xenopus</taxon>
    </lineage>
</organism>
<dbReference type="AlphaFoldDB" id="A0A974CN78"/>
<dbReference type="PANTHER" id="PTHR13225">
    <property type="entry name" value="MISEXPRESSION SUPPRESSOR OF RAS 6"/>
    <property type="match status" value="1"/>
</dbReference>
<gene>
    <name evidence="2" type="ORF">XELAEV_180315287mg</name>
</gene>
<dbReference type="EMBL" id="CM004476">
    <property type="protein sequence ID" value="OCT76327.1"/>
    <property type="molecule type" value="Genomic_DNA"/>
</dbReference>
<dbReference type="Proteomes" id="UP000694892">
    <property type="component" value="Chromosome 6L"/>
</dbReference>
<feature type="non-terminal residue" evidence="2">
    <location>
        <position position="1"/>
    </location>
</feature>
<evidence type="ECO:0000256" key="1">
    <source>
        <dbReference type="ARBA" id="ARBA00007099"/>
    </source>
</evidence>
<sequence>IHQAGLTCDYAELPHHISTETEIERLLQSVNNLLKYLPKPTLVTVA</sequence>
<evidence type="ECO:0000313" key="3">
    <source>
        <dbReference type="Proteomes" id="UP000694892"/>
    </source>
</evidence>
<reference evidence="2" key="2">
    <citation type="submission" date="2016-05" db="EMBL/GenBank/DDBJ databases">
        <title>WGS assembly of Xenopus laevis.</title>
        <authorList>
            <person name="Session A."/>
            <person name="Uno Y."/>
            <person name="Kwon T."/>
            <person name="Chapman J."/>
            <person name="Toyoda A."/>
            <person name="Takahashi S."/>
            <person name="Fukui A."/>
            <person name="Hikosaka A."/>
            <person name="Putnam N."/>
            <person name="Stites J."/>
            <person name="Van Heeringen S."/>
            <person name="Quigley I."/>
            <person name="Heinz S."/>
            <person name="Hellsten U."/>
            <person name="Lyons J."/>
            <person name="Suzuki A."/>
            <person name="Kondo M."/>
            <person name="Ogino H."/>
            <person name="Ochi H."/>
            <person name="Bogdanovic O."/>
            <person name="Lister R."/>
            <person name="Georgiou G."/>
            <person name="Paranjpe S."/>
            <person name="Van Kruijsbergen I."/>
            <person name="Mozaffari S."/>
            <person name="Shu S."/>
            <person name="Schmutz J."/>
            <person name="Jenkins J."/>
            <person name="Grimwood J."/>
            <person name="Carlson J."/>
            <person name="Mitros T."/>
            <person name="Simakov O."/>
            <person name="Heald R."/>
            <person name="Miller K."/>
            <person name="Haudenschild C."/>
            <person name="Kuroki Y."/>
            <person name="Tanaka T."/>
            <person name="Michiue T."/>
            <person name="Watanabe M."/>
            <person name="Kinoshita T."/>
            <person name="Ohta Y."/>
            <person name="Mawaribuchi S."/>
            <person name="Suzuki Y."/>
            <person name="Haramoto Y."/>
            <person name="Yamamoto T."/>
            <person name="Takagi C."/>
            <person name="Kitzman J."/>
            <person name="Shendure J."/>
            <person name="Nakayama T."/>
            <person name="Izutsu Y."/>
            <person name="Robert J."/>
            <person name="Dichmann D."/>
            <person name="Flajnik M."/>
            <person name="Houston D."/>
            <person name="Marcotte E."/>
            <person name="Wallingford J."/>
            <person name="Ito Y."/>
            <person name="Asashima M."/>
            <person name="Ueno N."/>
            <person name="Matsuda Y."/>
            <person name="Jan Veenstra G."/>
            <person name="Fujiyama A."/>
            <person name="Harland R."/>
            <person name="Taira M."/>
            <person name="Rokhsar D.S."/>
        </authorList>
    </citation>
    <scope>NUCLEOTIDE SEQUENCE</scope>
    <source>
        <strain evidence="2">J</strain>
        <tissue evidence="2">Blood</tissue>
    </source>
</reference>
<comment type="similarity">
    <text evidence="1">Belongs to the UPF0489 family.</text>
</comment>
<feature type="non-terminal residue" evidence="2">
    <location>
        <position position="46"/>
    </location>
</feature>
<dbReference type="InterPro" id="IPR024131">
    <property type="entry name" value="UPF0489"/>
</dbReference>
<evidence type="ECO:0000313" key="2">
    <source>
        <dbReference type="EMBL" id="OCT76327.1"/>
    </source>
</evidence>
<dbReference type="EMBL" id="CM004476">
    <property type="protein sequence ID" value="OCT76328.1"/>
    <property type="molecule type" value="Genomic_DNA"/>
</dbReference>
<dbReference type="PANTHER" id="PTHR13225:SF3">
    <property type="entry name" value="UPF0489 PROTEIN C5ORF22"/>
    <property type="match status" value="1"/>
</dbReference>
<reference evidence="3" key="1">
    <citation type="journal article" date="2016" name="Nature">
        <title>Genome evolution in the allotetraploid frog Xenopus laevis.</title>
        <authorList>
            <person name="Session A.M."/>
            <person name="Uno Y."/>
            <person name="Kwon T."/>
            <person name="Chapman J.A."/>
            <person name="Toyoda A."/>
            <person name="Takahashi S."/>
            <person name="Fukui A."/>
            <person name="Hikosaka A."/>
            <person name="Suzuki A."/>
            <person name="Kondo M."/>
            <person name="van Heeringen S.J."/>
            <person name="Quigley I."/>
            <person name="Heinz S."/>
            <person name="Ogino H."/>
            <person name="Ochi H."/>
            <person name="Hellsten U."/>
            <person name="Lyons J.B."/>
            <person name="Simakov O."/>
            <person name="Putnam N."/>
            <person name="Stites J."/>
            <person name="Kuroki Y."/>
            <person name="Tanaka T."/>
            <person name="Michiue T."/>
            <person name="Watanabe M."/>
            <person name="Bogdanovic O."/>
            <person name="Lister R."/>
            <person name="Georgiou G."/>
            <person name="Paranjpe S.S."/>
            <person name="van Kruijsbergen I."/>
            <person name="Shu S."/>
            <person name="Carlson J."/>
            <person name="Kinoshita T."/>
            <person name="Ohta Y."/>
            <person name="Mawaribuchi S."/>
            <person name="Jenkins J."/>
            <person name="Grimwood J."/>
            <person name="Schmutz J."/>
            <person name="Mitros T."/>
            <person name="Mozaffari S.V."/>
            <person name="Suzuki Y."/>
            <person name="Haramoto Y."/>
            <person name="Yamamoto T.S."/>
            <person name="Takagi C."/>
            <person name="Heald R."/>
            <person name="Miller K."/>
            <person name="Haudenschild C."/>
            <person name="Kitzman J."/>
            <person name="Nakayama T."/>
            <person name="Izutsu Y."/>
            <person name="Robert J."/>
            <person name="Fortriede J."/>
            <person name="Burns K."/>
            <person name="Lotay V."/>
            <person name="Karimi K."/>
            <person name="Yasuoka Y."/>
            <person name="Dichmann D.S."/>
            <person name="Flajnik M.F."/>
            <person name="Houston D.W."/>
            <person name="Shendure J."/>
            <person name="DuPasquier L."/>
            <person name="Vize P.D."/>
            <person name="Zorn A.M."/>
            <person name="Ito M."/>
            <person name="Marcotte E.M."/>
            <person name="Wallingford J.B."/>
            <person name="Ito Y."/>
            <person name="Asashima M."/>
            <person name="Ueno N."/>
            <person name="Matsuda Y."/>
            <person name="Veenstra G.J."/>
            <person name="Fujiyama A."/>
            <person name="Harland R.M."/>
            <person name="Taira M."/>
            <person name="Rokhsar D.S."/>
        </authorList>
    </citation>
    <scope>NUCLEOTIDE SEQUENCE [LARGE SCALE GENOMIC DNA]</scope>
    <source>
        <strain evidence="3">J</strain>
    </source>
</reference>
<accession>A0A974CN78</accession>
<protein>
    <submittedName>
        <fullName evidence="2">Uncharacterized protein</fullName>
    </submittedName>
</protein>
<proteinExistence type="inferred from homology"/>
<name>A0A974CN78_XENLA</name>